<keyword evidence="9" id="KW-0521">NADP</keyword>
<dbReference type="Gene3D" id="3.10.20.30">
    <property type="match status" value="1"/>
</dbReference>
<evidence type="ECO:0000256" key="11">
    <source>
        <dbReference type="ARBA" id="ARBA00023004"/>
    </source>
</evidence>
<dbReference type="InterPro" id="IPR017938">
    <property type="entry name" value="Riboflavin_synthase-like_b-brl"/>
</dbReference>
<keyword evidence="11" id="KW-0408">Iron</keyword>
<comment type="caution">
    <text evidence="17">The sequence shown here is derived from an EMBL/GenBank/DDBJ whole genome shotgun (WGS) entry which is preliminary data.</text>
</comment>
<dbReference type="CDD" id="cd06184">
    <property type="entry name" value="flavohem_like_fad_nad_binding"/>
    <property type="match status" value="1"/>
</dbReference>
<evidence type="ECO:0000256" key="8">
    <source>
        <dbReference type="ARBA" id="ARBA00022827"/>
    </source>
</evidence>
<keyword evidence="12" id="KW-0520">NAD</keyword>
<dbReference type="CDD" id="cd00207">
    <property type="entry name" value="fer2"/>
    <property type="match status" value="1"/>
</dbReference>
<evidence type="ECO:0000313" key="18">
    <source>
        <dbReference type="Proteomes" id="UP000295701"/>
    </source>
</evidence>
<keyword evidence="7" id="KW-0479">Metal-binding</keyword>
<comment type="catalytic activity">
    <reaction evidence="13">
        <text>2 nitric oxide + NADH + 2 O2 = 2 nitrate + NAD(+) + H(+)</text>
        <dbReference type="Rhea" id="RHEA:19469"/>
        <dbReference type="ChEBI" id="CHEBI:15378"/>
        <dbReference type="ChEBI" id="CHEBI:15379"/>
        <dbReference type="ChEBI" id="CHEBI:16480"/>
        <dbReference type="ChEBI" id="CHEBI:17632"/>
        <dbReference type="ChEBI" id="CHEBI:57540"/>
        <dbReference type="ChEBI" id="CHEBI:57945"/>
        <dbReference type="EC" id="1.14.12.17"/>
    </reaction>
</comment>
<dbReference type="InterPro" id="IPR012675">
    <property type="entry name" value="Beta-grasp_dom_sf"/>
</dbReference>
<gene>
    <name evidence="17" type="ORF">E2L08_10910</name>
</gene>
<evidence type="ECO:0000259" key="15">
    <source>
        <dbReference type="PROSITE" id="PS51085"/>
    </source>
</evidence>
<dbReference type="SUPFAM" id="SSF63380">
    <property type="entry name" value="Riboflavin synthase domain-like"/>
    <property type="match status" value="1"/>
</dbReference>
<dbReference type="Pfam" id="PF00970">
    <property type="entry name" value="FAD_binding_6"/>
    <property type="match status" value="1"/>
</dbReference>
<dbReference type="Pfam" id="PF00175">
    <property type="entry name" value="NAD_binding_1"/>
    <property type="match status" value="1"/>
</dbReference>
<dbReference type="RefSeq" id="WP_133397115.1">
    <property type="nucleotide sequence ID" value="NZ_SNAA01000011.1"/>
</dbReference>
<keyword evidence="8" id="KW-0274">FAD</keyword>
<protein>
    <recommendedName>
        <fullName evidence="4">nitric oxide dioxygenase</fullName>
        <ecNumber evidence="4">1.14.12.17</ecNumber>
    </recommendedName>
</protein>
<reference evidence="17 18" key="1">
    <citation type="submission" date="2019-03" db="EMBL/GenBank/DDBJ databases">
        <title>Primorskyibacter sp. SS33 isolated from sediments.</title>
        <authorList>
            <person name="Xunke S."/>
        </authorList>
    </citation>
    <scope>NUCLEOTIDE SEQUENCE [LARGE SCALE GENOMIC DNA]</scope>
    <source>
        <strain evidence="17 18">SS33</strain>
    </source>
</reference>
<sequence>MGTGFRAFRVADKRRESDIITSFHLCPVDGGALWPVRPGQYLTLKMPGDGAPVLKTYSVSNAGAETGYHRITVKREAGRDGAPDGLGSCWLHDRIEVGDEIEIAPPRGHFVLDADSRRPVILLSGGVGLTPLVSMLHSLKGGGRDVWFIHACENGAVHALRDEVMGLADDRIRTLFVYRTPSEADRDADAFHAEGMIDKAFLQRHLPLDDYEAYICGPVPFMAAMYQLLQGLGLPKDRIAYEFFGKATSLDAIAEPEIPAATAARAARDAAPTIRALAHLTDPDAWATAETVVKIAEEPSLDAMKADVRFRRSGVSAHWDGAAASLLELAENAGLDPDFSCRAGICNTCKCGIVSGEVEYFEEPLSPPEAGKVLICCARPKGPVVLDL</sequence>
<dbReference type="SUPFAM" id="SSF54292">
    <property type="entry name" value="2Fe-2S ferredoxin-like"/>
    <property type="match status" value="1"/>
</dbReference>
<evidence type="ECO:0000256" key="10">
    <source>
        <dbReference type="ARBA" id="ARBA00023002"/>
    </source>
</evidence>
<comment type="cofactor">
    <cofactor evidence="1">
        <name>heme b</name>
        <dbReference type="ChEBI" id="CHEBI:60344"/>
    </cofactor>
</comment>
<dbReference type="InterPro" id="IPR017927">
    <property type="entry name" value="FAD-bd_FR_type"/>
</dbReference>
<dbReference type="Proteomes" id="UP000295701">
    <property type="component" value="Unassembled WGS sequence"/>
</dbReference>
<evidence type="ECO:0000256" key="3">
    <source>
        <dbReference type="ARBA" id="ARBA00006401"/>
    </source>
</evidence>
<keyword evidence="10" id="KW-0560">Oxidoreductase</keyword>
<dbReference type="InterPro" id="IPR001041">
    <property type="entry name" value="2Fe-2S_ferredoxin-type"/>
</dbReference>
<dbReference type="PROSITE" id="PS51384">
    <property type="entry name" value="FAD_FR"/>
    <property type="match status" value="1"/>
</dbReference>
<keyword evidence="5" id="KW-0349">Heme</keyword>
<dbReference type="GO" id="GO:0046872">
    <property type="term" value="F:metal ion binding"/>
    <property type="evidence" value="ECO:0007669"/>
    <property type="project" value="UniProtKB-KW"/>
</dbReference>
<proteinExistence type="inferred from homology"/>
<accession>A0A4R6A461</accession>
<dbReference type="EC" id="1.14.12.17" evidence="4"/>
<dbReference type="EMBL" id="SNAA01000011">
    <property type="protein sequence ID" value="TDL78441.1"/>
    <property type="molecule type" value="Genomic_DNA"/>
</dbReference>
<dbReference type="AlphaFoldDB" id="A0A4R6A461"/>
<evidence type="ECO:0000256" key="2">
    <source>
        <dbReference type="ARBA" id="ARBA00001974"/>
    </source>
</evidence>
<dbReference type="Gene3D" id="3.40.50.80">
    <property type="entry name" value="Nucleotide-binding domain of ferredoxin-NADP reductase (FNR) module"/>
    <property type="match status" value="1"/>
</dbReference>
<evidence type="ECO:0000256" key="4">
    <source>
        <dbReference type="ARBA" id="ARBA00012229"/>
    </source>
</evidence>
<dbReference type="OrthoDB" id="9786134at2"/>
<dbReference type="FunFam" id="3.40.50.80:FF:000010">
    <property type="entry name" value="Flavohemoprotein"/>
    <property type="match status" value="1"/>
</dbReference>
<organism evidence="17 18">
    <name type="scientific">Palleronia sediminis</name>
    <dbReference type="NCBI Taxonomy" id="2547833"/>
    <lineage>
        <taxon>Bacteria</taxon>
        <taxon>Pseudomonadati</taxon>
        <taxon>Pseudomonadota</taxon>
        <taxon>Alphaproteobacteria</taxon>
        <taxon>Rhodobacterales</taxon>
        <taxon>Roseobacteraceae</taxon>
        <taxon>Palleronia</taxon>
    </lineage>
</organism>
<evidence type="ECO:0000256" key="14">
    <source>
        <dbReference type="ARBA" id="ARBA00049433"/>
    </source>
</evidence>
<dbReference type="PANTHER" id="PTHR47354">
    <property type="entry name" value="NADH OXIDOREDUCTASE HCR"/>
    <property type="match status" value="1"/>
</dbReference>
<comment type="catalytic activity">
    <reaction evidence="14">
        <text>2 nitric oxide + NADPH + 2 O2 = 2 nitrate + NADP(+) + H(+)</text>
        <dbReference type="Rhea" id="RHEA:19465"/>
        <dbReference type="ChEBI" id="CHEBI:15378"/>
        <dbReference type="ChEBI" id="CHEBI:15379"/>
        <dbReference type="ChEBI" id="CHEBI:16480"/>
        <dbReference type="ChEBI" id="CHEBI:17632"/>
        <dbReference type="ChEBI" id="CHEBI:57783"/>
        <dbReference type="ChEBI" id="CHEBI:58349"/>
        <dbReference type="EC" id="1.14.12.17"/>
    </reaction>
</comment>
<dbReference type="Gene3D" id="2.40.30.10">
    <property type="entry name" value="Translation factors"/>
    <property type="match status" value="1"/>
</dbReference>
<evidence type="ECO:0000313" key="17">
    <source>
        <dbReference type="EMBL" id="TDL78441.1"/>
    </source>
</evidence>
<evidence type="ECO:0000259" key="16">
    <source>
        <dbReference type="PROSITE" id="PS51384"/>
    </source>
</evidence>
<feature type="domain" description="FAD-binding FR-type" evidence="16">
    <location>
        <begin position="3"/>
        <end position="113"/>
    </location>
</feature>
<evidence type="ECO:0000256" key="5">
    <source>
        <dbReference type="ARBA" id="ARBA00022617"/>
    </source>
</evidence>
<keyword evidence="18" id="KW-1185">Reference proteome</keyword>
<evidence type="ECO:0000256" key="9">
    <source>
        <dbReference type="ARBA" id="ARBA00022857"/>
    </source>
</evidence>
<dbReference type="Pfam" id="PF00111">
    <property type="entry name" value="Fer2"/>
    <property type="match status" value="1"/>
</dbReference>
<dbReference type="SUPFAM" id="SSF52343">
    <property type="entry name" value="Ferredoxin reductase-like, C-terminal NADP-linked domain"/>
    <property type="match status" value="1"/>
</dbReference>
<dbReference type="InterPro" id="IPR039261">
    <property type="entry name" value="FNR_nucleotide-bd"/>
</dbReference>
<keyword evidence="6" id="KW-0285">Flavoprotein</keyword>
<evidence type="ECO:0000256" key="13">
    <source>
        <dbReference type="ARBA" id="ARBA00048649"/>
    </source>
</evidence>
<evidence type="ECO:0000256" key="1">
    <source>
        <dbReference type="ARBA" id="ARBA00001970"/>
    </source>
</evidence>
<dbReference type="PANTHER" id="PTHR47354:SF5">
    <property type="entry name" value="PROTEIN RFBI"/>
    <property type="match status" value="1"/>
</dbReference>
<dbReference type="InterPro" id="IPR001433">
    <property type="entry name" value="OxRdtase_FAD/NAD-bd"/>
</dbReference>
<dbReference type="GO" id="GO:0051536">
    <property type="term" value="F:iron-sulfur cluster binding"/>
    <property type="evidence" value="ECO:0007669"/>
    <property type="project" value="InterPro"/>
</dbReference>
<dbReference type="PRINTS" id="PR00410">
    <property type="entry name" value="PHEHYDRXLASE"/>
</dbReference>
<name>A0A4R6A461_9RHOB</name>
<evidence type="ECO:0000256" key="7">
    <source>
        <dbReference type="ARBA" id="ARBA00022723"/>
    </source>
</evidence>
<dbReference type="PROSITE" id="PS51085">
    <property type="entry name" value="2FE2S_FER_2"/>
    <property type="match status" value="1"/>
</dbReference>
<evidence type="ECO:0000256" key="6">
    <source>
        <dbReference type="ARBA" id="ARBA00022630"/>
    </source>
</evidence>
<dbReference type="InterPro" id="IPR050415">
    <property type="entry name" value="MRET"/>
</dbReference>
<dbReference type="InterPro" id="IPR036010">
    <property type="entry name" value="2Fe-2S_ferredoxin-like_sf"/>
</dbReference>
<comment type="similarity">
    <text evidence="3">In the C-terminal section; belongs to the flavoprotein pyridine nucleotide cytochrome reductase family.</text>
</comment>
<evidence type="ECO:0000256" key="12">
    <source>
        <dbReference type="ARBA" id="ARBA00023027"/>
    </source>
</evidence>
<comment type="cofactor">
    <cofactor evidence="2">
        <name>FAD</name>
        <dbReference type="ChEBI" id="CHEBI:57692"/>
    </cofactor>
</comment>
<feature type="domain" description="2Fe-2S ferredoxin-type" evidence="15">
    <location>
        <begin position="306"/>
        <end position="388"/>
    </location>
</feature>
<dbReference type="InterPro" id="IPR008333">
    <property type="entry name" value="Cbr1-like_FAD-bd_dom"/>
</dbReference>
<dbReference type="GO" id="GO:0008941">
    <property type="term" value="F:nitric oxide dioxygenase NAD(P)H activity"/>
    <property type="evidence" value="ECO:0007669"/>
    <property type="project" value="UniProtKB-EC"/>
</dbReference>